<keyword evidence="2" id="KW-1133">Transmembrane helix</keyword>
<feature type="transmembrane region" description="Helical" evidence="2">
    <location>
        <begin position="218"/>
        <end position="238"/>
    </location>
</feature>
<keyword evidence="4" id="KW-1185">Reference proteome</keyword>
<keyword evidence="2" id="KW-0472">Membrane</keyword>
<keyword evidence="2" id="KW-0812">Transmembrane</keyword>
<evidence type="ECO:0000313" key="4">
    <source>
        <dbReference type="Proteomes" id="UP000654075"/>
    </source>
</evidence>
<evidence type="ECO:0000256" key="1">
    <source>
        <dbReference type="SAM" id="MobiDB-lite"/>
    </source>
</evidence>
<feature type="transmembrane region" description="Helical" evidence="2">
    <location>
        <begin position="299"/>
        <end position="317"/>
    </location>
</feature>
<dbReference type="EMBL" id="CAJNNV010030206">
    <property type="protein sequence ID" value="CAE8631773.1"/>
    <property type="molecule type" value="Genomic_DNA"/>
</dbReference>
<feature type="transmembrane region" description="Helical" evidence="2">
    <location>
        <begin position="388"/>
        <end position="409"/>
    </location>
</feature>
<reference evidence="3" key="1">
    <citation type="submission" date="2021-02" db="EMBL/GenBank/DDBJ databases">
        <authorList>
            <person name="Dougan E. K."/>
            <person name="Rhodes N."/>
            <person name="Thang M."/>
            <person name="Chan C."/>
        </authorList>
    </citation>
    <scope>NUCLEOTIDE SEQUENCE</scope>
</reference>
<feature type="region of interest" description="Disordered" evidence="1">
    <location>
        <begin position="428"/>
        <end position="453"/>
    </location>
</feature>
<dbReference type="Proteomes" id="UP000654075">
    <property type="component" value="Unassembled WGS sequence"/>
</dbReference>
<sequence length="453" mass="51120">MSNIKMAQARLFHKQQLALSQAGLFRDDVREAIQAVTIVFRNEAIVCTLLVGVAGGTYRGHMVPPGIGIPTLVEQLYLLSLSTSIAYVVMGMLFALSGINMATECRKELLTTVMRLPIRDILREVEDAVVNESAETFESQELRQMFRAPLLDQMLKGRKSEQAVSDEVSPSDIAQSKMMQSEHDKVIVAVETQYNLVKNMFQEKERQWTALERISGNFLFLSIAYTLSAFGGIAISEYYNHYDISFFVAHGFFITIEAIIVYFANIRYKCSTHHNFFEIFLILAQAPVIYLAILLPDSIWWMAVLYKSIQIGLAILFNRKTSSRGSYSLNWSSYTQDESAASSTSSSSDDEEHKTMKNTRGRVSCFFNFSVNPDGTGDVIVMMHRVRLMVFMSIVVAWLVSFLLSELHWRHVDPGGFLSHSTVRQTGFSPQDADSPFLRSKGEDLHLFQKPGS</sequence>
<gene>
    <name evidence="3" type="ORF">PGLA1383_LOCUS47775</name>
</gene>
<organism evidence="3 4">
    <name type="scientific">Polarella glacialis</name>
    <name type="common">Dinoflagellate</name>
    <dbReference type="NCBI Taxonomy" id="89957"/>
    <lineage>
        <taxon>Eukaryota</taxon>
        <taxon>Sar</taxon>
        <taxon>Alveolata</taxon>
        <taxon>Dinophyceae</taxon>
        <taxon>Suessiales</taxon>
        <taxon>Suessiaceae</taxon>
        <taxon>Polarella</taxon>
    </lineage>
</organism>
<evidence type="ECO:0000313" key="3">
    <source>
        <dbReference type="EMBL" id="CAE8631773.1"/>
    </source>
</evidence>
<comment type="caution">
    <text evidence="3">The sequence shown here is derived from an EMBL/GenBank/DDBJ whole genome shotgun (WGS) entry which is preliminary data.</text>
</comment>
<feature type="transmembrane region" description="Helical" evidence="2">
    <location>
        <begin position="276"/>
        <end position="293"/>
    </location>
</feature>
<feature type="transmembrane region" description="Helical" evidence="2">
    <location>
        <begin position="244"/>
        <end position="264"/>
    </location>
</feature>
<name>A0A813H274_POLGL</name>
<proteinExistence type="predicted"/>
<evidence type="ECO:0000256" key="2">
    <source>
        <dbReference type="SAM" id="Phobius"/>
    </source>
</evidence>
<accession>A0A813H274</accession>
<feature type="transmembrane region" description="Helical" evidence="2">
    <location>
        <begin position="76"/>
        <end position="99"/>
    </location>
</feature>
<feature type="transmembrane region" description="Helical" evidence="2">
    <location>
        <begin position="35"/>
        <end position="56"/>
    </location>
</feature>
<dbReference type="AlphaFoldDB" id="A0A813H274"/>
<protein>
    <submittedName>
        <fullName evidence="3">Uncharacterized protein</fullName>
    </submittedName>
</protein>